<dbReference type="KEGG" id="nmv:NITMOv2_2456"/>
<dbReference type="Pfam" id="PF14907">
    <property type="entry name" value="NTP_transf_5"/>
    <property type="match status" value="1"/>
</dbReference>
<evidence type="ECO:0000313" key="2">
    <source>
        <dbReference type="Proteomes" id="UP000069205"/>
    </source>
</evidence>
<gene>
    <name evidence="1" type="ORF">NITMOv2_2456</name>
</gene>
<organism evidence="1 2">
    <name type="scientific">Nitrospira moscoviensis</name>
    <dbReference type="NCBI Taxonomy" id="42253"/>
    <lineage>
        <taxon>Bacteria</taxon>
        <taxon>Pseudomonadati</taxon>
        <taxon>Nitrospirota</taxon>
        <taxon>Nitrospiria</taxon>
        <taxon>Nitrospirales</taxon>
        <taxon>Nitrospiraceae</taxon>
        <taxon>Nitrospira</taxon>
    </lineage>
</organism>
<dbReference type="PATRIC" id="fig|42253.5.peg.2422"/>
<keyword evidence="2" id="KW-1185">Reference proteome</keyword>
<protein>
    <recommendedName>
        <fullName evidence="3">Nucleotidyltransferase family protein</fullName>
    </recommendedName>
</protein>
<evidence type="ECO:0008006" key="3">
    <source>
        <dbReference type="Google" id="ProtNLM"/>
    </source>
</evidence>
<dbReference type="AlphaFoldDB" id="A0A0K2GDC6"/>
<reference evidence="1 2" key="1">
    <citation type="journal article" date="2015" name="Proc. Natl. Acad. Sci. U.S.A.">
        <title>Expanded metabolic versatility of ubiquitous nitrite-oxidizing bacteria from the genus Nitrospira.</title>
        <authorList>
            <person name="Koch H."/>
            <person name="Lucker S."/>
            <person name="Albertsen M."/>
            <person name="Kitzinger K."/>
            <person name="Herbold C."/>
            <person name="Spieck E."/>
            <person name="Nielsen P.H."/>
            <person name="Wagner M."/>
            <person name="Daims H."/>
        </authorList>
    </citation>
    <scope>NUCLEOTIDE SEQUENCE [LARGE SCALE GENOMIC DNA]</scope>
    <source>
        <strain evidence="1 2">NSP M-1</strain>
    </source>
</reference>
<sequence length="394" mass="44077">MLIPSYHPTLVQLLRDCSTCTIPSLPSSAEEWDRLVSAAEKEGLSAYLLARLPQRQGRTDMPSTVGARLRDSVSATTVRCIRFAEELRAILKVFATHDIAALPLRGLALPQQIPGLPAARPMGDIDLLVKRQDLEAVALALKRLGYRAMDRRPGFAASFSYTLEYVKEEHGWIIVEPHWTLGYPPAAGWFDMDAAWRRAEPLMLLGAPTLRLADSDLCLHLCLHLAHKGLSARLLWWYELDRLIRFKLSGDDWARCRETASSSGQTRLLGGVLSALHRLLGTPLPDLTGGSQAETSLLTRGDRLLTETDLDGREPLTQFFHIKGLTARLRFVWGMALPSKHFMRLQYPTTHAPLPLLYCLRISSLLALTAMMMARILRLRMIDTVRAVSGTSRR</sequence>
<dbReference type="InterPro" id="IPR039498">
    <property type="entry name" value="NTP_transf_5"/>
</dbReference>
<dbReference type="Proteomes" id="UP000069205">
    <property type="component" value="Chromosome"/>
</dbReference>
<dbReference type="STRING" id="42253.NITMOv2_2456"/>
<dbReference type="EMBL" id="CP011801">
    <property type="protein sequence ID" value="ALA58869.1"/>
    <property type="molecule type" value="Genomic_DNA"/>
</dbReference>
<evidence type="ECO:0000313" key="1">
    <source>
        <dbReference type="EMBL" id="ALA58869.1"/>
    </source>
</evidence>
<dbReference type="RefSeq" id="WP_053379968.1">
    <property type="nucleotide sequence ID" value="NZ_CP011801.1"/>
</dbReference>
<accession>A0A0K2GDC6</accession>
<name>A0A0K2GDC6_NITMO</name>
<proteinExistence type="predicted"/>